<protein>
    <submittedName>
        <fullName evidence="2">Uncharacterized protein</fullName>
    </submittedName>
</protein>
<feature type="region of interest" description="Disordered" evidence="1">
    <location>
        <begin position="1"/>
        <end position="33"/>
    </location>
</feature>
<evidence type="ECO:0000256" key="1">
    <source>
        <dbReference type="SAM" id="MobiDB-lite"/>
    </source>
</evidence>
<accession>E3MJK6</accession>
<dbReference type="KEGG" id="crq:GCK72_025425"/>
<keyword evidence="3" id="KW-1185">Reference proteome</keyword>
<feature type="compositionally biased region" description="Low complexity" evidence="1">
    <location>
        <begin position="13"/>
        <end position="27"/>
    </location>
</feature>
<organism evidence="3">
    <name type="scientific">Caenorhabditis remanei</name>
    <name type="common">Caenorhabditis vulgaris</name>
    <dbReference type="NCBI Taxonomy" id="31234"/>
    <lineage>
        <taxon>Eukaryota</taxon>
        <taxon>Metazoa</taxon>
        <taxon>Ecdysozoa</taxon>
        <taxon>Nematoda</taxon>
        <taxon>Chromadorea</taxon>
        <taxon>Rhabditida</taxon>
        <taxon>Rhabditina</taxon>
        <taxon>Rhabditomorpha</taxon>
        <taxon>Rhabditoidea</taxon>
        <taxon>Rhabditidae</taxon>
        <taxon>Peloderinae</taxon>
        <taxon>Caenorhabditis</taxon>
    </lineage>
</organism>
<dbReference type="EMBL" id="DS268450">
    <property type="protein sequence ID" value="EFP03636.1"/>
    <property type="molecule type" value="Genomic_DNA"/>
</dbReference>
<evidence type="ECO:0000313" key="2">
    <source>
        <dbReference type="EMBL" id="EFP03636.1"/>
    </source>
</evidence>
<dbReference type="OMA" id="ICICVEI"/>
<dbReference type="CTD" id="9802690"/>
<dbReference type="Proteomes" id="UP000008281">
    <property type="component" value="Unassembled WGS sequence"/>
</dbReference>
<name>E3MJK6_CAERE</name>
<proteinExistence type="predicted"/>
<evidence type="ECO:0000313" key="3">
    <source>
        <dbReference type="Proteomes" id="UP000008281"/>
    </source>
</evidence>
<reference evidence="2" key="1">
    <citation type="submission" date="2007-07" db="EMBL/GenBank/DDBJ databases">
        <title>PCAP assembly of the Caenorhabditis remanei genome.</title>
        <authorList>
            <consortium name="The Caenorhabditis remanei Sequencing Consortium"/>
            <person name="Wilson R.K."/>
        </authorList>
    </citation>
    <scope>NUCLEOTIDE SEQUENCE [LARGE SCALE GENOMIC DNA]</scope>
    <source>
        <strain evidence="2">PB4641</strain>
    </source>
</reference>
<dbReference type="HOGENOM" id="CLU_2760254_0_0_1"/>
<sequence>MSSYEQIPGEVHTTQPQPQSPFETFQQEEPEPPKETRFYCIPICICVEIMACCAEICMGIFNCPRGRANF</sequence>
<dbReference type="GeneID" id="9802690"/>
<dbReference type="AlphaFoldDB" id="E3MJK6"/>
<gene>
    <name evidence="2" type="ORF">CRE_19151</name>
</gene>